<evidence type="ECO:0000256" key="1">
    <source>
        <dbReference type="SAM" id="MobiDB-lite"/>
    </source>
</evidence>
<gene>
    <name evidence="2" type="ORF">EDS130_LOCUS18702</name>
</gene>
<dbReference type="Proteomes" id="UP000663852">
    <property type="component" value="Unassembled WGS sequence"/>
</dbReference>
<reference evidence="2" key="1">
    <citation type="submission" date="2021-02" db="EMBL/GenBank/DDBJ databases">
        <authorList>
            <person name="Nowell W R."/>
        </authorList>
    </citation>
    <scope>NUCLEOTIDE SEQUENCE</scope>
</reference>
<dbReference type="OrthoDB" id="10016010at2759"/>
<dbReference type="AlphaFoldDB" id="A0A814MCA9"/>
<proteinExistence type="predicted"/>
<evidence type="ECO:0000313" key="2">
    <source>
        <dbReference type="EMBL" id="CAF1076096.1"/>
    </source>
</evidence>
<feature type="region of interest" description="Disordered" evidence="1">
    <location>
        <begin position="37"/>
        <end position="59"/>
    </location>
</feature>
<sequence length="136" mass="15500">MSTSKRIRQLALTSDDDLAEATSAFIESLLIPTSSISQTREKQVNSLHSKQKSPENQLQTEREIISTLSESVDANRIQIGNDRTPKNDVDDWVCPVAVALRRAGYDVPLRPSKSWLKRDRRKQALLRQQRMSHEDT</sequence>
<dbReference type="EMBL" id="CAJNOJ010000087">
    <property type="protein sequence ID" value="CAF1076096.1"/>
    <property type="molecule type" value="Genomic_DNA"/>
</dbReference>
<protein>
    <submittedName>
        <fullName evidence="2">Uncharacterized protein</fullName>
    </submittedName>
</protein>
<organism evidence="2 3">
    <name type="scientific">Adineta ricciae</name>
    <name type="common">Rotifer</name>
    <dbReference type="NCBI Taxonomy" id="249248"/>
    <lineage>
        <taxon>Eukaryota</taxon>
        <taxon>Metazoa</taxon>
        <taxon>Spiralia</taxon>
        <taxon>Gnathifera</taxon>
        <taxon>Rotifera</taxon>
        <taxon>Eurotatoria</taxon>
        <taxon>Bdelloidea</taxon>
        <taxon>Adinetida</taxon>
        <taxon>Adinetidae</taxon>
        <taxon>Adineta</taxon>
    </lineage>
</organism>
<comment type="caution">
    <text evidence="2">The sequence shown here is derived from an EMBL/GenBank/DDBJ whole genome shotgun (WGS) entry which is preliminary data.</text>
</comment>
<evidence type="ECO:0000313" key="3">
    <source>
        <dbReference type="Proteomes" id="UP000663852"/>
    </source>
</evidence>
<accession>A0A814MCA9</accession>
<name>A0A814MCA9_ADIRI</name>